<keyword evidence="7" id="KW-1133">Transmembrane helix</keyword>
<proteinExistence type="predicted"/>
<keyword evidence="4" id="KW-0249">Electron transport</keyword>
<keyword evidence="7" id="KW-0812">Transmembrane</keyword>
<evidence type="ECO:0000313" key="9">
    <source>
        <dbReference type="EMBL" id="MBB3104232.1"/>
    </source>
</evidence>
<evidence type="ECO:0000256" key="1">
    <source>
        <dbReference type="ARBA" id="ARBA00022448"/>
    </source>
</evidence>
<dbReference type="PANTHER" id="PTHR33751:SF9">
    <property type="entry name" value="CYTOCHROME C4"/>
    <property type="match status" value="1"/>
</dbReference>
<dbReference type="PANTHER" id="PTHR33751">
    <property type="entry name" value="CBB3-TYPE CYTOCHROME C OXIDASE SUBUNIT FIXP"/>
    <property type="match status" value="1"/>
</dbReference>
<feature type="domain" description="Cytochrome c" evidence="8">
    <location>
        <begin position="82"/>
        <end position="168"/>
    </location>
</feature>
<evidence type="ECO:0000256" key="4">
    <source>
        <dbReference type="ARBA" id="ARBA00022982"/>
    </source>
</evidence>
<sequence>MLPRFVERFLTPASGPLRALRWLLLGLALAIGGLLVAWSGVIPIAASSGHWPITDWFLHFAMRSAVRTQSLGISAPDLDDPALVLKGAGHYASACTACHGAPGEAQSLVVQYMTPPPPLLAPRIKEWQPEELFWIVKHGVKFTAMPAWPAQERDDEIWAMVAFLRTLPELDPASYAWLANGTDAKSAINPLQAMAGPQEAVLADCARCHGSDGNGRNTGLPDQAITEPLVPKLAGQSEAYLLASLQAYARGERHSGIMQPVAVALDEATMQALARHYASLPPSAEAARDEQAIARGRTLAAQGRPEQGTPSCLECHGPTATVRNPFYPDLAGQYATYLTAQLKLFSTDQRGGTQYAHLMQHSTQRMNDIQMEDLARYYESLQRN</sequence>
<keyword evidence="5 6" id="KW-0408">Iron</keyword>
<keyword evidence="7" id="KW-0472">Membrane</keyword>
<evidence type="ECO:0000256" key="2">
    <source>
        <dbReference type="ARBA" id="ARBA00022617"/>
    </source>
</evidence>
<dbReference type="InterPro" id="IPR050597">
    <property type="entry name" value="Cytochrome_c_Oxidase_Subunit"/>
</dbReference>
<dbReference type="InterPro" id="IPR009056">
    <property type="entry name" value="Cyt_c-like_dom"/>
</dbReference>
<dbReference type="SUPFAM" id="SSF46626">
    <property type="entry name" value="Cytochrome c"/>
    <property type="match status" value="3"/>
</dbReference>
<evidence type="ECO:0000256" key="7">
    <source>
        <dbReference type="SAM" id="Phobius"/>
    </source>
</evidence>
<keyword evidence="2 6" id="KW-0349">Heme</keyword>
<dbReference type="AlphaFoldDB" id="A0A839T484"/>
<evidence type="ECO:0000259" key="8">
    <source>
        <dbReference type="PROSITE" id="PS51007"/>
    </source>
</evidence>
<dbReference type="Pfam" id="PF13442">
    <property type="entry name" value="Cytochrome_CBB3"/>
    <property type="match status" value="1"/>
</dbReference>
<feature type="domain" description="Cytochrome c" evidence="8">
    <location>
        <begin position="291"/>
        <end position="382"/>
    </location>
</feature>
<keyword evidence="3 6" id="KW-0479">Metal-binding</keyword>
<evidence type="ECO:0000256" key="3">
    <source>
        <dbReference type="ARBA" id="ARBA00022723"/>
    </source>
</evidence>
<evidence type="ECO:0000256" key="6">
    <source>
        <dbReference type="PROSITE-ProRule" id="PRU00433"/>
    </source>
</evidence>
<protein>
    <submittedName>
        <fullName evidence="9">Cytochrome c553</fullName>
    </submittedName>
</protein>
<dbReference type="GO" id="GO:0020037">
    <property type="term" value="F:heme binding"/>
    <property type="evidence" value="ECO:0007669"/>
    <property type="project" value="InterPro"/>
</dbReference>
<keyword evidence="10" id="KW-1185">Reference proteome</keyword>
<keyword evidence="1" id="KW-0813">Transport</keyword>
<feature type="domain" description="Cytochrome c" evidence="8">
    <location>
        <begin position="191"/>
        <end position="281"/>
    </location>
</feature>
<reference evidence="9 10" key="1">
    <citation type="submission" date="2020-08" db="EMBL/GenBank/DDBJ databases">
        <title>Genomic Encyclopedia of Type Strains, Phase III (KMG-III): the genomes of soil and plant-associated and newly described type strains.</title>
        <authorList>
            <person name="Whitman W."/>
        </authorList>
    </citation>
    <scope>NUCLEOTIDE SEQUENCE [LARGE SCALE GENOMIC DNA]</scope>
    <source>
        <strain evidence="9 10">CECT 4462</strain>
    </source>
</reference>
<dbReference type="InterPro" id="IPR036909">
    <property type="entry name" value="Cyt_c-like_dom_sf"/>
</dbReference>
<comment type="caution">
    <text evidence="9">The sequence shown here is derived from an EMBL/GenBank/DDBJ whole genome shotgun (WGS) entry which is preliminary data.</text>
</comment>
<evidence type="ECO:0000256" key="5">
    <source>
        <dbReference type="ARBA" id="ARBA00023004"/>
    </source>
</evidence>
<name>A0A839T484_AZOMA</name>
<gene>
    <name evidence="9" type="ORF">FHR87_002647</name>
</gene>
<dbReference type="RefSeq" id="WP_221189834.1">
    <property type="nucleotide sequence ID" value="NZ_JACHXI010000013.1"/>
</dbReference>
<dbReference type="EMBL" id="JACHXI010000013">
    <property type="protein sequence ID" value="MBB3104232.1"/>
    <property type="molecule type" value="Genomic_DNA"/>
</dbReference>
<feature type="transmembrane region" description="Helical" evidence="7">
    <location>
        <begin position="20"/>
        <end position="41"/>
    </location>
</feature>
<evidence type="ECO:0000313" key="10">
    <source>
        <dbReference type="Proteomes" id="UP000549250"/>
    </source>
</evidence>
<dbReference type="GO" id="GO:0046872">
    <property type="term" value="F:metal ion binding"/>
    <property type="evidence" value="ECO:0007669"/>
    <property type="project" value="UniProtKB-KW"/>
</dbReference>
<dbReference type="Pfam" id="PF00034">
    <property type="entry name" value="Cytochrom_C"/>
    <property type="match status" value="2"/>
</dbReference>
<accession>A0A839T484</accession>
<organism evidence="9 10">
    <name type="scientific">Azomonas macrocytogenes</name>
    <name type="common">Azotobacter macrocytogenes</name>
    <dbReference type="NCBI Taxonomy" id="69962"/>
    <lineage>
        <taxon>Bacteria</taxon>
        <taxon>Pseudomonadati</taxon>
        <taxon>Pseudomonadota</taxon>
        <taxon>Gammaproteobacteria</taxon>
        <taxon>Pseudomonadales</taxon>
        <taxon>Pseudomonadaceae</taxon>
        <taxon>Azomonas</taxon>
    </lineage>
</organism>
<dbReference type="Gene3D" id="1.10.760.10">
    <property type="entry name" value="Cytochrome c-like domain"/>
    <property type="match status" value="3"/>
</dbReference>
<dbReference type="Proteomes" id="UP000549250">
    <property type="component" value="Unassembled WGS sequence"/>
</dbReference>
<dbReference type="PROSITE" id="PS51007">
    <property type="entry name" value="CYTC"/>
    <property type="match status" value="3"/>
</dbReference>
<dbReference type="GO" id="GO:0009055">
    <property type="term" value="F:electron transfer activity"/>
    <property type="evidence" value="ECO:0007669"/>
    <property type="project" value="InterPro"/>
</dbReference>